<comment type="similarity">
    <text evidence="7">Belongs to the binding-protein-dependent transport system permease family.</text>
</comment>
<evidence type="ECO:0000313" key="9">
    <source>
        <dbReference type="EMBL" id="GCE22504.1"/>
    </source>
</evidence>
<gene>
    <name evidence="9" type="ORF">KDK_63040</name>
</gene>
<dbReference type="InterPro" id="IPR000515">
    <property type="entry name" value="MetI-like"/>
</dbReference>
<feature type="domain" description="ABC transmembrane type-1" evidence="8">
    <location>
        <begin position="91"/>
        <end position="282"/>
    </location>
</feature>
<keyword evidence="10" id="KW-1185">Reference proteome</keyword>
<name>A0A402ATU2_9CHLR</name>
<keyword evidence="2 7" id="KW-0813">Transport</keyword>
<feature type="transmembrane region" description="Helical" evidence="7">
    <location>
        <begin position="128"/>
        <end position="153"/>
    </location>
</feature>
<keyword evidence="3" id="KW-1003">Cell membrane</keyword>
<dbReference type="OrthoDB" id="9771544at2"/>
<feature type="transmembrane region" description="Helical" evidence="7">
    <location>
        <begin position="31"/>
        <end position="51"/>
    </location>
</feature>
<evidence type="ECO:0000256" key="2">
    <source>
        <dbReference type="ARBA" id="ARBA00022448"/>
    </source>
</evidence>
<dbReference type="InterPro" id="IPR035906">
    <property type="entry name" value="MetI-like_sf"/>
</dbReference>
<proteinExistence type="inferred from homology"/>
<keyword evidence="6 7" id="KW-0472">Membrane</keyword>
<dbReference type="Gene3D" id="1.10.3720.10">
    <property type="entry name" value="MetI-like"/>
    <property type="match status" value="1"/>
</dbReference>
<evidence type="ECO:0000313" key="10">
    <source>
        <dbReference type="Proteomes" id="UP000287188"/>
    </source>
</evidence>
<evidence type="ECO:0000256" key="5">
    <source>
        <dbReference type="ARBA" id="ARBA00022989"/>
    </source>
</evidence>
<comment type="subcellular location">
    <subcellularLocation>
        <location evidence="1 7">Cell membrane</location>
        <topology evidence="1 7">Multi-pass membrane protein</topology>
    </subcellularLocation>
</comment>
<evidence type="ECO:0000256" key="7">
    <source>
        <dbReference type="RuleBase" id="RU363032"/>
    </source>
</evidence>
<accession>A0A402ATU2</accession>
<dbReference type="CDD" id="cd06261">
    <property type="entry name" value="TM_PBP2"/>
    <property type="match status" value="1"/>
</dbReference>
<dbReference type="GO" id="GO:0055085">
    <property type="term" value="P:transmembrane transport"/>
    <property type="evidence" value="ECO:0007669"/>
    <property type="project" value="InterPro"/>
</dbReference>
<dbReference type="SUPFAM" id="SSF161098">
    <property type="entry name" value="MetI-like"/>
    <property type="match status" value="1"/>
</dbReference>
<dbReference type="Proteomes" id="UP000287188">
    <property type="component" value="Unassembled WGS sequence"/>
</dbReference>
<evidence type="ECO:0000256" key="6">
    <source>
        <dbReference type="ARBA" id="ARBA00023136"/>
    </source>
</evidence>
<dbReference type="EMBL" id="BIFS01000002">
    <property type="protein sequence ID" value="GCE22504.1"/>
    <property type="molecule type" value="Genomic_DNA"/>
</dbReference>
<feature type="transmembrane region" description="Helical" evidence="7">
    <location>
        <begin position="159"/>
        <end position="180"/>
    </location>
</feature>
<dbReference type="PANTHER" id="PTHR43744:SF12">
    <property type="entry name" value="ABC TRANSPORTER PERMEASE PROTEIN MG189-RELATED"/>
    <property type="match status" value="1"/>
</dbReference>
<dbReference type="GO" id="GO:0005886">
    <property type="term" value="C:plasma membrane"/>
    <property type="evidence" value="ECO:0007669"/>
    <property type="project" value="UniProtKB-SubCell"/>
</dbReference>
<dbReference type="PANTHER" id="PTHR43744">
    <property type="entry name" value="ABC TRANSPORTER PERMEASE PROTEIN MG189-RELATED-RELATED"/>
    <property type="match status" value="1"/>
</dbReference>
<reference evidence="10" key="1">
    <citation type="submission" date="2018-12" db="EMBL/GenBank/DDBJ databases">
        <title>Tengunoibacter tsumagoiensis gen. nov., sp. nov., Dictyobacter kobayashii sp. nov., D. alpinus sp. nov., and D. joshuensis sp. nov. and description of Dictyobacteraceae fam. nov. within the order Ktedonobacterales isolated from Tengu-no-mugimeshi.</title>
        <authorList>
            <person name="Wang C.M."/>
            <person name="Zheng Y."/>
            <person name="Sakai Y."/>
            <person name="Toyoda A."/>
            <person name="Minakuchi Y."/>
            <person name="Abe K."/>
            <person name="Yokota A."/>
            <person name="Yabe S."/>
        </authorList>
    </citation>
    <scope>NUCLEOTIDE SEQUENCE [LARGE SCALE GENOMIC DNA]</scope>
    <source>
        <strain evidence="10">Uno11</strain>
    </source>
</reference>
<evidence type="ECO:0000256" key="4">
    <source>
        <dbReference type="ARBA" id="ARBA00022692"/>
    </source>
</evidence>
<evidence type="ECO:0000256" key="3">
    <source>
        <dbReference type="ARBA" id="ARBA00022475"/>
    </source>
</evidence>
<evidence type="ECO:0000259" key="8">
    <source>
        <dbReference type="PROSITE" id="PS50928"/>
    </source>
</evidence>
<dbReference type="Pfam" id="PF00528">
    <property type="entry name" value="BPD_transp_1"/>
    <property type="match status" value="1"/>
</dbReference>
<feature type="transmembrane region" description="Helical" evidence="7">
    <location>
        <begin position="201"/>
        <end position="226"/>
    </location>
</feature>
<dbReference type="RefSeq" id="WP_126555413.1">
    <property type="nucleotide sequence ID" value="NZ_BIFS01000002.1"/>
</dbReference>
<feature type="transmembrane region" description="Helical" evidence="7">
    <location>
        <begin position="265"/>
        <end position="282"/>
    </location>
</feature>
<evidence type="ECO:0000256" key="1">
    <source>
        <dbReference type="ARBA" id="ARBA00004651"/>
    </source>
</evidence>
<keyword evidence="5 7" id="KW-1133">Transmembrane helix</keyword>
<keyword evidence="4 7" id="KW-0812">Transmembrane</keyword>
<protein>
    <submittedName>
        <fullName evidence="9">Sugar ABC transporter permease</fullName>
    </submittedName>
</protein>
<sequence length="297" mass="33728">MIVEKSVDPEAMAKIAWQRNIHRRRYYTTGLLYTCACILAIIIGFPMFWMFTGAFKSNAEILSIPTTIFPAHWTLDNFQAIWTNFNFGIYFWNSLWLALVRSTIPAFTSALLGYVFAKIRFPGRSTIFTAVIVTMMLPAAITLIPSYILMFYLGWLNTYWPLIVPSVFNPYGIFLMRQMMKQLPDETLNAGRIDGASEWQIFWRIALPSMWPGVVAVLIITFIGAWDDFTWPLLVLNDNSMFTLPLGLANFTAQPLHATDYGPQLAGALLSTLPVALVFYFGQRRIVESGLFSGLRA</sequence>
<dbReference type="AlphaFoldDB" id="A0A402ATU2"/>
<comment type="caution">
    <text evidence="9">The sequence shown here is derived from an EMBL/GenBank/DDBJ whole genome shotgun (WGS) entry which is preliminary data.</text>
</comment>
<dbReference type="PROSITE" id="PS50928">
    <property type="entry name" value="ABC_TM1"/>
    <property type="match status" value="1"/>
</dbReference>
<organism evidence="9 10">
    <name type="scientific">Dictyobacter kobayashii</name>
    <dbReference type="NCBI Taxonomy" id="2014872"/>
    <lineage>
        <taxon>Bacteria</taxon>
        <taxon>Bacillati</taxon>
        <taxon>Chloroflexota</taxon>
        <taxon>Ktedonobacteria</taxon>
        <taxon>Ktedonobacterales</taxon>
        <taxon>Dictyobacteraceae</taxon>
        <taxon>Dictyobacter</taxon>
    </lineage>
</organism>